<keyword evidence="2" id="KW-1185">Reference proteome</keyword>
<dbReference type="Proteomes" id="UP000076738">
    <property type="component" value="Unassembled WGS sequence"/>
</dbReference>
<organism evidence="1 2">
    <name type="scientific">Calocera viscosa (strain TUFC12733)</name>
    <dbReference type="NCBI Taxonomy" id="1330018"/>
    <lineage>
        <taxon>Eukaryota</taxon>
        <taxon>Fungi</taxon>
        <taxon>Dikarya</taxon>
        <taxon>Basidiomycota</taxon>
        <taxon>Agaricomycotina</taxon>
        <taxon>Dacrymycetes</taxon>
        <taxon>Dacrymycetales</taxon>
        <taxon>Dacrymycetaceae</taxon>
        <taxon>Calocera</taxon>
    </lineage>
</organism>
<evidence type="ECO:0000313" key="1">
    <source>
        <dbReference type="EMBL" id="KZO98593.1"/>
    </source>
</evidence>
<dbReference type="AlphaFoldDB" id="A0A167PAR4"/>
<accession>A0A167PAR4</accession>
<evidence type="ECO:0000313" key="2">
    <source>
        <dbReference type="Proteomes" id="UP000076738"/>
    </source>
</evidence>
<proteinExistence type="predicted"/>
<dbReference type="EMBL" id="KV417275">
    <property type="protein sequence ID" value="KZO98593.1"/>
    <property type="molecule type" value="Genomic_DNA"/>
</dbReference>
<gene>
    <name evidence="1" type="ORF">CALVIDRAFT_29099</name>
</gene>
<name>A0A167PAR4_CALVF</name>
<protein>
    <submittedName>
        <fullName evidence="1">Uncharacterized protein</fullName>
    </submittedName>
</protein>
<reference evidence="1 2" key="1">
    <citation type="journal article" date="2016" name="Mol. Biol. Evol.">
        <title>Comparative Genomics of Early-Diverging Mushroom-Forming Fungi Provides Insights into the Origins of Lignocellulose Decay Capabilities.</title>
        <authorList>
            <person name="Nagy L.G."/>
            <person name="Riley R."/>
            <person name="Tritt A."/>
            <person name="Adam C."/>
            <person name="Daum C."/>
            <person name="Floudas D."/>
            <person name="Sun H."/>
            <person name="Yadav J.S."/>
            <person name="Pangilinan J."/>
            <person name="Larsson K.H."/>
            <person name="Matsuura K."/>
            <person name="Barry K."/>
            <person name="Labutti K."/>
            <person name="Kuo R."/>
            <person name="Ohm R.A."/>
            <person name="Bhattacharya S.S."/>
            <person name="Shirouzu T."/>
            <person name="Yoshinaga Y."/>
            <person name="Martin F.M."/>
            <person name="Grigoriev I.V."/>
            <person name="Hibbett D.S."/>
        </authorList>
    </citation>
    <scope>NUCLEOTIDE SEQUENCE [LARGE SCALE GENOMIC DNA]</scope>
    <source>
        <strain evidence="1 2">TUFC12733</strain>
    </source>
</reference>
<sequence length="218" mass="24596">MTLSESVQHPARDSALFQPCPCPYPASAHQQAGRQCIKPLLRTCHIGQQSSFSRLSAPGRIRNPASSISCWFLHKPQNCGTVSIDRLCSRKHVPVACQTLEPLWMSRCPAFVLGFLIVHDRSITLPAHAFSHLLRLTIFHPEAVRRRIAQDGTTAVRPSACPDYRSSNDDRIIEKHQPSLRPLAVLIALLRIIRPLRLSHAPRRFPFFRGVRGRLPLR</sequence>